<reference evidence="2" key="1">
    <citation type="submission" date="2016-10" db="EMBL/GenBank/DDBJ databases">
        <authorList>
            <person name="Varghese N."/>
            <person name="Submissions S."/>
        </authorList>
    </citation>
    <scope>NUCLEOTIDE SEQUENCE [LARGE SCALE GENOMIC DNA]</scope>
    <source>
        <strain evidence="2">DSM 26894</strain>
    </source>
</reference>
<sequence>MISANTASSQTVRIQNGLGEFGQGWMFRHAGNCYAALPEHVAGPLPKVTLMTSAPVESDQATVVKPFWPGIDLAVAILDRGPLFERCIAELTDLEPSTAARAAGRAHLLRLSPLGEEERVPIRVLDRDYLSFAGELVGDGDVIMQGTSGSFAFADGKPIGMAVTSDDPSRASFMRSEEIALNLGRYLSEQGRAFAPTAASHKSLPSDGLAIRDLRSSVAAVLPQYGVDNLLGVGAWVAEPNGRVELVFRVGERSATSVQRVMMTAPSEGAYAVPKAISIFIDASPSGSSFRFWTQGEMRPDGVFDTGPLAGRNARWVKVVIGSAWSSGAIALDRIVVE</sequence>
<accession>A0A1I6WNU2</accession>
<protein>
    <submittedName>
        <fullName evidence="1">Uncharacterized protein</fullName>
    </submittedName>
</protein>
<dbReference type="AlphaFoldDB" id="A0A1I6WNU2"/>
<name>A0A1I6WNU2_9RHOB</name>
<proteinExistence type="predicted"/>
<keyword evidence="2" id="KW-1185">Reference proteome</keyword>
<dbReference type="STRING" id="311180.SAMN04488050_12915"/>
<dbReference type="Proteomes" id="UP000199392">
    <property type="component" value="Unassembled WGS sequence"/>
</dbReference>
<organism evidence="1 2">
    <name type="scientific">Alloyangia pacifica</name>
    <dbReference type="NCBI Taxonomy" id="311180"/>
    <lineage>
        <taxon>Bacteria</taxon>
        <taxon>Pseudomonadati</taxon>
        <taxon>Pseudomonadota</taxon>
        <taxon>Alphaproteobacteria</taxon>
        <taxon>Rhodobacterales</taxon>
        <taxon>Roseobacteraceae</taxon>
        <taxon>Alloyangia</taxon>
    </lineage>
</organism>
<gene>
    <name evidence="1" type="ORF">SAMN04488050_12915</name>
</gene>
<dbReference type="EMBL" id="FOZW01000029">
    <property type="protein sequence ID" value="SFT27331.1"/>
    <property type="molecule type" value="Genomic_DNA"/>
</dbReference>
<evidence type="ECO:0000313" key="2">
    <source>
        <dbReference type="Proteomes" id="UP000199392"/>
    </source>
</evidence>
<evidence type="ECO:0000313" key="1">
    <source>
        <dbReference type="EMBL" id="SFT27331.1"/>
    </source>
</evidence>